<feature type="domain" description="Doubled CXXCH motif" evidence="2">
    <location>
        <begin position="38"/>
        <end position="77"/>
    </location>
</feature>
<feature type="signal peptide" evidence="1">
    <location>
        <begin position="1"/>
        <end position="20"/>
    </location>
</feature>
<dbReference type="InterPro" id="IPR036280">
    <property type="entry name" value="Multihaem_cyt_sf"/>
</dbReference>
<name>A0ABM7XBH1_9BACT</name>
<organism evidence="3 4">
    <name type="scientific">Anaeromyxobacter paludicola</name>
    <dbReference type="NCBI Taxonomy" id="2918171"/>
    <lineage>
        <taxon>Bacteria</taxon>
        <taxon>Pseudomonadati</taxon>
        <taxon>Myxococcota</taxon>
        <taxon>Myxococcia</taxon>
        <taxon>Myxococcales</taxon>
        <taxon>Cystobacterineae</taxon>
        <taxon>Anaeromyxobacteraceae</taxon>
        <taxon>Anaeromyxobacter</taxon>
    </lineage>
</organism>
<protein>
    <recommendedName>
        <fullName evidence="2">Doubled CXXCH motif domain-containing protein</fullName>
    </recommendedName>
</protein>
<evidence type="ECO:0000259" key="2">
    <source>
        <dbReference type="Pfam" id="PF09699"/>
    </source>
</evidence>
<dbReference type="Pfam" id="PF09699">
    <property type="entry name" value="Paired_CXXCH_1"/>
    <property type="match status" value="1"/>
</dbReference>
<dbReference type="InterPro" id="IPR010177">
    <property type="entry name" value="Paired_CXXCH_1"/>
</dbReference>
<dbReference type="SUPFAM" id="SSF48695">
    <property type="entry name" value="Multiheme cytochromes"/>
    <property type="match status" value="1"/>
</dbReference>
<reference evidence="4" key="1">
    <citation type="journal article" date="2022" name="Int. J. Syst. Evol. Microbiol.">
        <title>Anaeromyxobacter oryzae sp. nov., Anaeromyxobacter diazotrophicus sp. nov. and Anaeromyxobacter paludicola sp. nov., isolated from paddy soils.</title>
        <authorList>
            <person name="Itoh H."/>
            <person name="Xu Z."/>
            <person name="Mise K."/>
            <person name="Masuda Y."/>
            <person name="Ushijima N."/>
            <person name="Hayakawa C."/>
            <person name="Shiratori Y."/>
            <person name="Senoo K."/>
        </authorList>
    </citation>
    <scope>NUCLEOTIDE SEQUENCE [LARGE SCALE GENOMIC DNA]</scope>
    <source>
        <strain evidence="4">Red630</strain>
    </source>
</reference>
<evidence type="ECO:0000313" key="4">
    <source>
        <dbReference type="Proteomes" id="UP001162734"/>
    </source>
</evidence>
<dbReference type="RefSeq" id="WP_248340968.1">
    <property type="nucleotide sequence ID" value="NZ_AP025592.1"/>
</dbReference>
<evidence type="ECO:0000313" key="3">
    <source>
        <dbReference type="EMBL" id="BDG09213.1"/>
    </source>
</evidence>
<accession>A0ABM7XBH1</accession>
<proteinExistence type="predicted"/>
<feature type="chain" id="PRO_5045272997" description="Doubled CXXCH motif domain-containing protein" evidence="1">
    <location>
        <begin position="21"/>
        <end position="132"/>
    </location>
</feature>
<dbReference type="EMBL" id="AP025592">
    <property type="protein sequence ID" value="BDG09213.1"/>
    <property type="molecule type" value="Genomic_DNA"/>
</dbReference>
<sequence length="132" mass="13841">MSARAVVICFALSAPWLAFAKSAPPAPLDWGANAASKHAPYAAGDCAACHEKKGPHPGAPAGSVEQLCLAVCHSDLRAADHRGHAFRHCTRCHNAHDSKQLHLLRAEPGACPECHQMNAGAGIRRARLGRAG</sequence>
<keyword evidence="1" id="KW-0732">Signal</keyword>
<gene>
    <name evidence="3" type="ORF">AMPC_23260</name>
</gene>
<dbReference type="Proteomes" id="UP001162734">
    <property type="component" value="Chromosome"/>
</dbReference>
<evidence type="ECO:0000256" key="1">
    <source>
        <dbReference type="SAM" id="SignalP"/>
    </source>
</evidence>
<keyword evidence="4" id="KW-1185">Reference proteome</keyword>